<proteinExistence type="predicted"/>
<name>A0ACB8RDA1_9AGAM</name>
<dbReference type="EMBL" id="MU276097">
    <property type="protein sequence ID" value="KAI0041852.1"/>
    <property type="molecule type" value="Genomic_DNA"/>
</dbReference>
<reference evidence="1" key="1">
    <citation type="submission" date="2021-02" db="EMBL/GenBank/DDBJ databases">
        <authorList>
            <consortium name="DOE Joint Genome Institute"/>
            <person name="Ahrendt S."/>
            <person name="Looney B.P."/>
            <person name="Miyauchi S."/>
            <person name="Morin E."/>
            <person name="Drula E."/>
            <person name="Courty P.E."/>
            <person name="Chicoki N."/>
            <person name="Fauchery L."/>
            <person name="Kohler A."/>
            <person name="Kuo A."/>
            <person name="Labutti K."/>
            <person name="Pangilinan J."/>
            <person name="Lipzen A."/>
            <person name="Riley R."/>
            <person name="Andreopoulos W."/>
            <person name="He G."/>
            <person name="Johnson J."/>
            <person name="Barry K.W."/>
            <person name="Grigoriev I.V."/>
            <person name="Nagy L."/>
            <person name="Hibbett D."/>
            <person name="Henrissat B."/>
            <person name="Matheny P.B."/>
            <person name="Labbe J."/>
            <person name="Martin F."/>
        </authorList>
    </citation>
    <scope>NUCLEOTIDE SEQUENCE</scope>
    <source>
        <strain evidence="1">FP105234-sp</strain>
    </source>
</reference>
<reference evidence="1" key="2">
    <citation type="journal article" date="2022" name="New Phytol.">
        <title>Evolutionary transition to the ectomycorrhizal habit in the genomes of a hyperdiverse lineage of mushroom-forming fungi.</title>
        <authorList>
            <person name="Looney B."/>
            <person name="Miyauchi S."/>
            <person name="Morin E."/>
            <person name="Drula E."/>
            <person name="Courty P.E."/>
            <person name="Kohler A."/>
            <person name="Kuo A."/>
            <person name="LaButti K."/>
            <person name="Pangilinan J."/>
            <person name="Lipzen A."/>
            <person name="Riley R."/>
            <person name="Andreopoulos W."/>
            <person name="He G."/>
            <person name="Johnson J."/>
            <person name="Nolan M."/>
            <person name="Tritt A."/>
            <person name="Barry K.W."/>
            <person name="Grigoriev I.V."/>
            <person name="Nagy L.G."/>
            <person name="Hibbett D."/>
            <person name="Henrissat B."/>
            <person name="Matheny P.B."/>
            <person name="Labbe J."/>
            <person name="Martin F.M."/>
        </authorList>
    </citation>
    <scope>NUCLEOTIDE SEQUENCE</scope>
    <source>
        <strain evidence="1">FP105234-sp</strain>
    </source>
</reference>
<evidence type="ECO:0000313" key="2">
    <source>
        <dbReference type="Proteomes" id="UP000814033"/>
    </source>
</evidence>
<keyword evidence="2" id="KW-1185">Reference proteome</keyword>
<sequence>MQPGIHHYQSSDSFRLQSLLRIRRRTSAWALKTISFYTTLEASRVGRCHSSTLPTRLLHQRTAFTPCSVRSCGAQCKWQCRPLGSASDSCTSSRRHATYVPYVCHVWGHRCGGRTHLVLTPAACEVRRGGAVNQGRARGDLPKARTTTPNLKSTRLLLVFLPEMRSYNDCVSTRTLRRAGDVRPAVVPLLVPEPQQHNRRCDHEAECLSTWSCTVYLDC</sequence>
<protein>
    <submittedName>
        <fullName evidence="1">Uncharacterized protein</fullName>
    </submittedName>
</protein>
<comment type="caution">
    <text evidence="1">The sequence shown here is derived from an EMBL/GenBank/DDBJ whole genome shotgun (WGS) entry which is preliminary data.</text>
</comment>
<accession>A0ACB8RDA1</accession>
<dbReference type="Proteomes" id="UP000814033">
    <property type="component" value="Unassembled WGS sequence"/>
</dbReference>
<evidence type="ECO:0000313" key="1">
    <source>
        <dbReference type="EMBL" id="KAI0041852.1"/>
    </source>
</evidence>
<gene>
    <name evidence="1" type="ORF">FA95DRAFT_647875</name>
</gene>
<organism evidence="1 2">
    <name type="scientific">Auriscalpium vulgare</name>
    <dbReference type="NCBI Taxonomy" id="40419"/>
    <lineage>
        <taxon>Eukaryota</taxon>
        <taxon>Fungi</taxon>
        <taxon>Dikarya</taxon>
        <taxon>Basidiomycota</taxon>
        <taxon>Agaricomycotina</taxon>
        <taxon>Agaricomycetes</taxon>
        <taxon>Russulales</taxon>
        <taxon>Auriscalpiaceae</taxon>
        <taxon>Auriscalpium</taxon>
    </lineage>
</organism>